<dbReference type="RefSeq" id="WP_036151468.1">
    <property type="nucleotide sequence ID" value="NZ_AVCX01000015.1"/>
</dbReference>
<dbReference type="PROSITE" id="PS50930">
    <property type="entry name" value="HTH_LYTTR"/>
    <property type="match status" value="1"/>
</dbReference>
<dbReference type="GO" id="GO:0000156">
    <property type="term" value="F:phosphorelay response regulator activity"/>
    <property type="evidence" value="ECO:0007669"/>
    <property type="project" value="InterPro"/>
</dbReference>
<gene>
    <name evidence="2" type="ORF">CD32_03875</name>
</gene>
<name>A0A0A3IUR1_9BACI</name>
<dbReference type="SMART" id="SM00850">
    <property type="entry name" value="LytTR"/>
    <property type="match status" value="1"/>
</dbReference>
<dbReference type="OrthoDB" id="9802383at2"/>
<dbReference type="Gene3D" id="2.20.25.10">
    <property type="match status" value="1"/>
</dbReference>
<keyword evidence="2" id="KW-0418">Kinase</keyword>
<evidence type="ECO:0000259" key="1">
    <source>
        <dbReference type="PROSITE" id="PS50930"/>
    </source>
</evidence>
<dbReference type="Pfam" id="PF04397">
    <property type="entry name" value="LytTR"/>
    <property type="match status" value="1"/>
</dbReference>
<dbReference type="Gene3D" id="2.40.50.40">
    <property type="match status" value="1"/>
</dbReference>
<dbReference type="InterPro" id="IPR046947">
    <property type="entry name" value="LytR-like"/>
</dbReference>
<keyword evidence="2" id="KW-0808">Transferase</keyword>
<dbReference type="GO" id="GO:0016301">
    <property type="term" value="F:kinase activity"/>
    <property type="evidence" value="ECO:0007669"/>
    <property type="project" value="UniProtKB-KW"/>
</dbReference>
<dbReference type="EMBL" id="JPVP01000048">
    <property type="protein sequence ID" value="KGR87175.1"/>
    <property type="molecule type" value="Genomic_DNA"/>
</dbReference>
<protein>
    <submittedName>
        <fullName evidence="2">Histidine kinase</fullName>
    </submittedName>
</protein>
<comment type="caution">
    <text evidence="2">The sequence shown here is derived from an EMBL/GenBank/DDBJ whole genome shotgun (WGS) entry which is preliminary data.</text>
</comment>
<dbReference type="InterPro" id="IPR007492">
    <property type="entry name" value="LytTR_DNA-bd_dom"/>
</dbReference>
<dbReference type="GO" id="GO:0003677">
    <property type="term" value="F:DNA binding"/>
    <property type="evidence" value="ECO:0007669"/>
    <property type="project" value="InterPro"/>
</dbReference>
<dbReference type="PANTHER" id="PTHR37299:SF1">
    <property type="entry name" value="STAGE 0 SPORULATION PROTEIN A HOMOLOG"/>
    <property type="match status" value="1"/>
</dbReference>
<dbReference type="Proteomes" id="UP000030437">
    <property type="component" value="Unassembled WGS sequence"/>
</dbReference>
<evidence type="ECO:0000313" key="3">
    <source>
        <dbReference type="Proteomes" id="UP000030437"/>
    </source>
</evidence>
<dbReference type="STRING" id="1220589.CD32_03875"/>
<sequence length="223" mass="25883">MISDNFNIEEGILEQYKAILEDWIPEEASIAIAVKDTFVYFRSGHHKVSLKIGSPVPPNSVAYKVLQTNRKVDALMDSSLFETPYYAAGYPISINGIRGALIIVLPPCFKTSTPSSYRFLTGKQNEEWSPIPIEQISHIESLHKKTWFYRQGEQYKTTVTLKELQIRLPDIFVRIHRSYIINIYFIQRIYRDITSNFIIKLKDGTELPISQSYLNEIRNKLEF</sequence>
<proteinExistence type="predicted"/>
<feature type="domain" description="HTH LytTR-type" evidence="1">
    <location>
        <begin position="152"/>
        <end position="223"/>
    </location>
</feature>
<keyword evidence="3" id="KW-1185">Reference proteome</keyword>
<accession>A0A0A3IUR1</accession>
<dbReference type="eggNOG" id="COG3279">
    <property type="taxonomic scope" value="Bacteria"/>
</dbReference>
<evidence type="ECO:0000313" key="2">
    <source>
        <dbReference type="EMBL" id="KGR87175.1"/>
    </source>
</evidence>
<dbReference type="PANTHER" id="PTHR37299">
    <property type="entry name" value="TRANSCRIPTIONAL REGULATOR-RELATED"/>
    <property type="match status" value="1"/>
</dbReference>
<reference evidence="2 3" key="1">
    <citation type="submission" date="2014-02" db="EMBL/GenBank/DDBJ databases">
        <title>Draft genome sequence of Lysinibacillus odysseyi NBRC 100172.</title>
        <authorList>
            <person name="Zhang F."/>
            <person name="Wang G."/>
            <person name="Zhang L."/>
        </authorList>
    </citation>
    <scope>NUCLEOTIDE SEQUENCE [LARGE SCALE GENOMIC DNA]</scope>
    <source>
        <strain evidence="2 3">NBRC 100172</strain>
    </source>
</reference>
<organism evidence="2 3">
    <name type="scientific">Lysinibacillus odysseyi 34hs-1 = NBRC 100172</name>
    <dbReference type="NCBI Taxonomy" id="1220589"/>
    <lineage>
        <taxon>Bacteria</taxon>
        <taxon>Bacillati</taxon>
        <taxon>Bacillota</taxon>
        <taxon>Bacilli</taxon>
        <taxon>Bacillales</taxon>
        <taxon>Bacillaceae</taxon>
        <taxon>Lysinibacillus</taxon>
    </lineage>
</organism>
<dbReference type="AlphaFoldDB" id="A0A0A3IUR1"/>